<dbReference type="InterPro" id="IPR001851">
    <property type="entry name" value="ABC_transp_permease"/>
</dbReference>
<gene>
    <name evidence="7" type="ORF">SAMN02745172_02170</name>
</gene>
<dbReference type="GO" id="GO:0005886">
    <property type="term" value="C:plasma membrane"/>
    <property type="evidence" value="ECO:0007669"/>
    <property type="project" value="UniProtKB-SubCell"/>
</dbReference>
<evidence type="ECO:0000256" key="3">
    <source>
        <dbReference type="ARBA" id="ARBA00022692"/>
    </source>
</evidence>
<keyword evidence="8" id="KW-1185">Reference proteome</keyword>
<evidence type="ECO:0000256" key="1">
    <source>
        <dbReference type="ARBA" id="ARBA00004651"/>
    </source>
</evidence>
<feature type="transmembrane region" description="Helical" evidence="6">
    <location>
        <begin position="264"/>
        <end position="286"/>
    </location>
</feature>
<dbReference type="STRING" id="1123029.SAMN02745172_02170"/>
<dbReference type="GO" id="GO:0022857">
    <property type="term" value="F:transmembrane transporter activity"/>
    <property type="evidence" value="ECO:0007669"/>
    <property type="project" value="InterPro"/>
</dbReference>
<evidence type="ECO:0000256" key="5">
    <source>
        <dbReference type="ARBA" id="ARBA00023136"/>
    </source>
</evidence>
<evidence type="ECO:0000256" key="6">
    <source>
        <dbReference type="SAM" id="Phobius"/>
    </source>
</evidence>
<evidence type="ECO:0000256" key="2">
    <source>
        <dbReference type="ARBA" id="ARBA00022475"/>
    </source>
</evidence>
<feature type="transmembrane region" description="Helical" evidence="6">
    <location>
        <begin position="137"/>
        <end position="158"/>
    </location>
</feature>
<keyword evidence="2" id="KW-1003">Cell membrane</keyword>
<keyword evidence="5 6" id="KW-0472">Membrane</keyword>
<organism evidence="7 8">
    <name type="scientific">Pseudoxanthobacter soli DSM 19599</name>
    <dbReference type="NCBI Taxonomy" id="1123029"/>
    <lineage>
        <taxon>Bacteria</taxon>
        <taxon>Pseudomonadati</taxon>
        <taxon>Pseudomonadota</taxon>
        <taxon>Alphaproteobacteria</taxon>
        <taxon>Hyphomicrobiales</taxon>
        <taxon>Segnochrobactraceae</taxon>
        <taxon>Pseudoxanthobacter</taxon>
    </lineage>
</organism>
<feature type="transmembrane region" description="Helical" evidence="6">
    <location>
        <begin position="31"/>
        <end position="59"/>
    </location>
</feature>
<feature type="transmembrane region" description="Helical" evidence="6">
    <location>
        <begin position="79"/>
        <end position="100"/>
    </location>
</feature>
<sequence length="371" mass="38171">MMEAPKAGHGPEEAGAHVQRRHLTPNHLAQTIAGALAASLVPVLVALLLSGALLAAFGVDPLAYYGYVVARGVLSPSGLQSTLTHMAPLLLIAASQIVAFRSGVWNLGGDGQFLLGATAAAAAGPALALVLPPWLALALGLALGFAVGALWSLAPALLKAYQGLNEIVTTLMMTFLGVSLANALVKLVFLDPATTVPQTRTLAVADRLPRLFGTTVSSGLLIGLVALVAVHLVLRYTAFGFRLRVTGASTRAAVHAGLDVPRLVIAVFALSAGLAGLAGAVQVLGVEGNMRADWNPAYGLVVVPLVFLARLNGLAAIVFVFLFSVLSIGGESAARRLGVPNDLTLVVAAIVLVTLALAERLQQRRQKRAGA</sequence>
<feature type="transmembrane region" description="Helical" evidence="6">
    <location>
        <begin position="298"/>
        <end position="323"/>
    </location>
</feature>
<keyword evidence="3 6" id="KW-0812">Transmembrane</keyword>
<evidence type="ECO:0000313" key="8">
    <source>
        <dbReference type="Proteomes" id="UP000186406"/>
    </source>
</evidence>
<dbReference type="Proteomes" id="UP000186406">
    <property type="component" value="Unassembled WGS sequence"/>
</dbReference>
<dbReference type="EMBL" id="FRXO01000004">
    <property type="protein sequence ID" value="SHO65525.1"/>
    <property type="molecule type" value="Genomic_DNA"/>
</dbReference>
<dbReference type="AlphaFoldDB" id="A0A1M7ZKT3"/>
<accession>A0A1M7ZKT3</accession>
<evidence type="ECO:0000256" key="4">
    <source>
        <dbReference type="ARBA" id="ARBA00022989"/>
    </source>
</evidence>
<comment type="subcellular location">
    <subcellularLocation>
        <location evidence="1">Cell membrane</location>
        <topology evidence="1">Multi-pass membrane protein</topology>
    </subcellularLocation>
</comment>
<evidence type="ECO:0000313" key="7">
    <source>
        <dbReference type="EMBL" id="SHO65525.1"/>
    </source>
</evidence>
<dbReference type="CDD" id="cd06580">
    <property type="entry name" value="TM_PBP1_transp_TpRbsC_like"/>
    <property type="match status" value="1"/>
</dbReference>
<dbReference type="PANTHER" id="PTHR47089:SF1">
    <property type="entry name" value="GUANOSINE ABC TRANSPORTER PERMEASE PROTEIN NUPP"/>
    <property type="match status" value="1"/>
</dbReference>
<feature type="transmembrane region" description="Helical" evidence="6">
    <location>
        <begin position="343"/>
        <end position="361"/>
    </location>
</feature>
<feature type="transmembrane region" description="Helical" evidence="6">
    <location>
        <begin position="210"/>
        <end position="234"/>
    </location>
</feature>
<dbReference type="PANTHER" id="PTHR47089">
    <property type="entry name" value="ABC TRANSPORTER, PERMEASE PROTEIN"/>
    <property type="match status" value="1"/>
</dbReference>
<keyword evidence="4 6" id="KW-1133">Transmembrane helix</keyword>
<protein>
    <submittedName>
        <fullName evidence="7">Nucleoside ABC transporter membrane protein</fullName>
    </submittedName>
</protein>
<dbReference type="Pfam" id="PF02653">
    <property type="entry name" value="BPD_transp_2"/>
    <property type="match status" value="1"/>
</dbReference>
<proteinExistence type="predicted"/>
<name>A0A1M7ZKT3_9HYPH</name>
<feature type="transmembrane region" description="Helical" evidence="6">
    <location>
        <begin position="170"/>
        <end position="190"/>
    </location>
</feature>
<reference evidence="7 8" key="1">
    <citation type="submission" date="2016-12" db="EMBL/GenBank/DDBJ databases">
        <authorList>
            <person name="Song W.-J."/>
            <person name="Kurnit D.M."/>
        </authorList>
    </citation>
    <scope>NUCLEOTIDE SEQUENCE [LARGE SCALE GENOMIC DNA]</scope>
    <source>
        <strain evidence="7 8">DSM 19599</strain>
    </source>
</reference>